<sequence length="448" mass="50743">MNWQKKPLPEIRNMLSLTCLPVGETNESPTNQRASAFIHLTEIPWFERVWVIQEVAMAQKTTIMYGRRAVSSSVFSMIPSLIGIELSSHANAILELMPGWLRFQSPSSQDRRLLTLLRRFKDSQSTLEVDRVYAFIGLASDVSNFSIDYNISFQEVVSNIALYLSTGSLSHAISLPTEMFSYSEMLVECQNRENLFEFIFSRGLKFKRADILIPLLDIEPGARQWITVLEDFILNVDSFRTIVDDHFPGQLIVQENDLVQKTLSEVIRLGIFQPPSSDRHTGRETEGIEGVYPPIYILNWTRRMLLLVAVHGDVSIIGNFLESGKYFDTSRYDQAWSQALDVMPRAECAEAQKGSMNHALAKLLIAFGPNYDAPSDSELVELARASASTKIERLKQTQLMELRRASDSIQRERLNELRLIELEIAIARGSAKDAEDCLNGEPGRLYGN</sequence>
<keyword evidence="2" id="KW-1185">Reference proteome</keyword>
<evidence type="ECO:0000313" key="1">
    <source>
        <dbReference type="EMBL" id="KAK8036453.1"/>
    </source>
</evidence>
<dbReference type="InterPro" id="IPR052895">
    <property type="entry name" value="HetReg/Transcr_Mod"/>
</dbReference>
<reference evidence="1 2" key="1">
    <citation type="submission" date="2023-01" db="EMBL/GenBank/DDBJ databases">
        <title>Analysis of 21 Apiospora genomes using comparative genomics revels a genus with tremendous synthesis potential of carbohydrate active enzymes and secondary metabolites.</title>
        <authorList>
            <person name="Sorensen T."/>
        </authorList>
    </citation>
    <scope>NUCLEOTIDE SEQUENCE [LARGE SCALE GENOMIC DNA]</scope>
    <source>
        <strain evidence="1 2">CBS 20057</strain>
    </source>
</reference>
<name>A0ABR1SSF6_9PEZI</name>
<proteinExistence type="predicted"/>
<dbReference type="EMBL" id="JAQQWI010000004">
    <property type="protein sequence ID" value="KAK8036453.1"/>
    <property type="molecule type" value="Genomic_DNA"/>
</dbReference>
<evidence type="ECO:0000313" key="2">
    <source>
        <dbReference type="Proteomes" id="UP001396898"/>
    </source>
</evidence>
<accession>A0ABR1SSF6</accession>
<dbReference type="PANTHER" id="PTHR24148">
    <property type="entry name" value="ANKYRIN REPEAT DOMAIN-CONTAINING PROTEIN 39 HOMOLOG-RELATED"/>
    <property type="match status" value="1"/>
</dbReference>
<comment type="caution">
    <text evidence="1">The sequence shown here is derived from an EMBL/GenBank/DDBJ whole genome shotgun (WGS) entry which is preliminary data.</text>
</comment>
<organism evidence="1 2">
    <name type="scientific">Apiospora marii</name>
    <dbReference type="NCBI Taxonomy" id="335849"/>
    <lineage>
        <taxon>Eukaryota</taxon>
        <taxon>Fungi</taxon>
        <taxon>Dikarya</taxon>
        <taxon>Ascomycota</taxon>
        <taxon>Pezizomycotina</taxon>
        <taxon>Sordariomycetes</taxon>
        <taxon>Xylariomycetidae</taxon>
        <taxon>Amphisphaeriales</taxon>
        <taxon>Apiosporaceae</taxon>
        <taxon>Apiospora</taxon>
    </lineage>
</organism>
<dbReference type="Proteomes" id="UP001396898">
    <property type="component" value="Unassembled WGS sequence"/>
</dbReference>
<protein>
    <submittedName>
        <fullName evidence="1">Heterokaryon incompatibility protein-domain-containing protein</fullName>
    </submittedName>
</protein>
<gene>
    <name evidence="1" type="ORF">PG991_001590</name>
</gene>
<dbReference type="PANTHER" id="PTHR24148:SF64">
    <property type="entry name" value="HETEROKARYON INCOMPATIBILITY DOMAIN-CONTAINING PROTEIN"/>
    <property type="match status" value="1"/>
</dbReference>